<gene>
    <name evidence="2" type="ORF">SAMN02745221_02240</name>
</gene>
<dbReference type="Gene3D" id="3.40.1080.20">
    <property type="entry name" value="Acetyl-CoA hydrolase/transferase C-terminal domain"/>
    <property type="match status" value="1"/>
</dbReference>
<dbReference type="InterPro" id="IPR026888">
    <property type="entry name" value="AcetylCoA_hyd_C"/>
</dbReference>
<accession>A0A1M5SL19</accession>
<proteinExistence type="predicted"/>
<evidence type="ECO:0000313" key="3">
    <source>
        <dbReference type="Proteomes" id="UP000242329"/>
    </source>
</evidence>
<dbReference type="InterPro" id="IPR038460">
    <property type="entry name" value="AcetylCoA_hyd_C_sf"/>
</dbReference>
<dbReference type="Pfam" id="PF13336">
    <property type="entry name" value="AcetylCoA_hyd_C"/>
    <property type="match status" value="1"/>
</dbReference>
<dbReference type="AlphaFoldDB" id="A0A1M5SL19"/>
<dbReference type="Proteomes" id="UP000242329">
    <property type="component" value="Unassembled WGS sequence"/>
</dbReference>
<reference evidence="3" key="1">
    <citation type="submission" date="2016-11" db="EMBL/GenBank/DDBJ databases">
        <authorList>
            <person name="Varghese N."/>
            <person name="Submissions S."/>
        </authorList>
    </citation>
    <scope>NUCLEOTIDE SEQUENCE [LARGE SCALE GENOMIC DNA]</scope>
    <source>
        <strain evidence="3">DSM 11003</strain>
    </source>
</reference>
<dbReference type="GO" id="GO:0016740">
    <property type="term" value="F:transferase activity"/>
    <property type="evidence" value="ECO:0007669"/>
    <property type="project" value="UniProtKB-KW"/>
</dbReference>
<sequence length="44" mass="5313">KKMRAQNQWVRTENIIELAHPKFRDDLIKAAHEAGIWRRTNKIE</sequence>
<organism evidence="2 3">
    <name type="scientific">Thermosyntropha lipolytica DSM 11003</name>
    <dbReference type="NCBI Taxonomy" id="1123382"/>
    <lineage>
        <taxon>Bacteria</taxon>
        <taxon>Bacillati</taxon>
        <taxon>Bacillota</taxon>
        <taxon>Clostridia</taxon>
        <taxon>Eubacteriales</taxon>
        <taxon>Syntrophomonadaceae</taxon>
        <taxon>Thermosyntropha</taxon>
    </lineage>
</organism>
<feature type="domain" description="Acetyl-CoA hydrolase/transferase C-terminal" evidence="1">
    <location>
        <begin position="2"/>
        <end position="31"/>
    </location>
</feature>
<dbReference type="GO" id="GO:0016787">
    <property type="term" value="F:hydrolase activity"/>
    <property type="evidence" value="ECO:0007669"/>
    <property type="project" value="UniProtKB-KW"/>
</dbReference>
<protein>
    <submittedName>
        <fullName evidence="2">Acetyl-CoA hydrolase/transferase C-terminal domain-containing protein</fullName>
    </submittedName>
</protein>
<keyword evidence="2" id="KW-0378">Hydrolase</keyword>
<dbReference type="OrthoDB" id="9801795at2"/>
<evidence type="ECO:0000259" key="1">
    <source>
        <dbReference type="Pfam" id="PF13336"/>
    </source>
</evidence>
<feature type="non-terminal residue" evidence="2">
    <location>
        <position position="1"/>
    </location>
</feature>
<keyword evidence="2" id="KW-0808">Transferase</keyword>
<name>A0A1M5SL19_9FIRM</name>
<keyword evidence="3" id="KW-1185">Reference proteome</keyword>
<evidence type="ECO:0000313" key="2">
    <source>
        <dbReference type="EMBL" id="SHH39262.1"/>
    </source>
</evidence>
<dbReference type="EMBL" id="FQWY01000093">
    <property type="protein sequence ID" value="SHH39262.1"/>
    <property type="molecule type" value="Genomic_DNA"/>
</dbReference>